<evidence type="ECO:0000313" key="3">
    <source>
        <dbReference type="Proteomes" id="UP000436016"/>
    </source>
</evidence>
<keyword evidence="1" id="KW-0732">Signal</keyword>
<reference evidence="2 3" key="1">
    <citation type="submission" date="2019-12" db="EMBL/GenBank/DDBJ databases">
        <title>Strain KN286 was isolated from seawater, which was collected from Caroline Seamount in the tropical western Pacific.</title>
        <authorList>
            <person name="Wang Q."/>
        </authorList>
    </citation>
    <scope>NUCLEOTIDE SEQUENCE [LARGE SCALE GENOMIC DNA]</scope>
    <source>
        <strain evidence="2 3">KN286</strain>
    </source>
</reference>
<name>A0A6B0TJL0_9RHOB</name>
<gene>
    <name evidence="2" type="ORF">GSH16_04375</name>
</gene>
<organism evidence="2 3">
    <name type="scientific">Oceanomicrobium pacificus</name>
    <dbReference type="NCBI Taxonomy" id="2692916"/>
    <lineage>
        <taxon>Bacteria</taxon>
        <taxon>Pseudomonadati</taxon>
        <taxon>Pseudomonadota</taxon>
        <taxon>Alphaproteobacteria</taxon>
        <taxon>Rhodobacterales</taxon>
        <taxon>Paracoccaceae</taxon>
        <taxon>Oceanomicrobium</taxon>
    </lineage>
</organism>
<evidence type="ECO:0000313" key="2">
    <source>
        <dbReference type="EMBL" id="MXU64670.1"/>
    </source>
</evidence>
<sequence>MNHMRRKSALRVAFLTTASLLAGTAVAQNSLTGVRNSLSLMGNTGLIDMPSAEVQPDFETSWSFSGFSNTRRATLNFQAIPNLETTFRYTQVEEWNPNGSQTFRPGFDLKWQFLEEDRQGWRPAMSVGLRDFIGESVYGSEFVVATKHVTDSLKVTGGLGWGRLGSLNGFDNPIGLIFPNANDRPVNDGSSGSVRWDTLFRGDAAFFGGVEWRTPVAGLNVKAEYSSDAYTQEQLYSDFERKSPFNVGIEYQPGNRFALGAYYMYGSAVGLRLTLSGNPNDPVTLQDFGAGPPPINRRNPKAVNQTDWAQNPKSQERLMKALSEAARSQQIAIVKGDIGAREAEIQIANGRLRNHSEAIGRAARLMAIGMPPSVETFRITMVDNDVPITTAVIKRSDLEAQVDTPNAGIKSWETTVLEDGKTLKGDDIWDPRDYPRFRWSFNPRIPLQFGFGDEPVRYDVVLTGRARVNIAQGFSIAGQASQRVFGTLDNPPDARPEDNLYPVRSNSFLYRAQAGPSLDRLTGDYVFKLAPAIYGSVTGGYLERGYGGIAGEVLWKPVSQNWGIGAEIAYARERDYYSKLGFNDYDTITGFASFYWDPDFYGIQTRVDVGRYLAEDWGATISVSRRFINGWEVGAFFTKTEASKEEFGRDGFDKGIRVRIPLGWTLPFESRSTIGATLNSQDRDAGARLRTPNNLYGIVREYEAGDLKQGWGGFWQ</sequence>
<feature type="signal peptide" evidence="1">
    <location>
        <begin position="1"/>
        <end position="27"/>
    </location>
</feature>
<protein>
    <submittedName>
        <fullName evidence="2">YjbH domain-containing protein</fullName>
    </submittedName>
</protein>
<dbReference type="Proteomes" id="UP000436016">
    <property type="component" value="Unassembled WGS sequence"/>
</dbReference>
<proteinExistence type="predicted"/>
<dbReference type="Pfam" id="PF06082">
    <property type="entry name" value="YjbH"/>
    <property type="match status" value="1"/>
</dbReference>
<keyword evidence="3" id="KW-1185">Reference proteome</keyword>
<evidence type="ECO:0000256" key="1">
    <source>
        <dbReference type="SAM" id="SignalP"/>
    </source>
</evidence>
<accession>A0A6B0TJL0</accession>
<dbReference type="EMBL" id="WUWG01000001">
    <property type="protein sequence ID" value="MXU64670.1"/>
    <property type="molecule type" value="Genomic_DNA"/>
</dbReference>
<dbReference type="AlphaFoldDB" id="A0A6B0TJL0"/>
<comment type="caution">
    <text evidence="2">The sequence shown here is derived from an EMBL/GenBank/DDBJ whole genome shotgun (WGS) entry which is preliminary data.</text>
</comment>
<feature type="chain" id="PRO_5025487215" evidence="1">
    <location>
        <begin position="28"/>
        <end position="716"/>
    </location>
</feature>
<dbReference type="InterPro" id="IPR010344">
    <property type="entry name" value="YbjH"/>
</dbReference>
<dbReference type="RefSeq" id="WP_160852277.1">
    <property type="nucleotide sequence ID" value="NZ_WUWG01000001.1"/>
</dbReference>